<evidence type="ECO:0000256" key="1">
    <source>
        <dbReference type="ARBA" id="ARBA00023224"/>
    </source>
</evidence>
<dbReference type="EMBL" id="RRCN01000001">
    <property type="protein sequence ID" value="RRJ67909.1"/>
    <property type="molecule type" value="Genomic_DNA"/>
</dbReference>
<feature type="domain" description="Methyl-accepting transducer" evidence="3">
    <location>
        <begin position="102"/>
        <end position="248"/>
    </location>
</feature>
<dbReference type="GO" id="GO:0007165">
    <property type="term" value="P:signal transduction"/>
    <property type="evidence" value="ECO:0007669"/>
    <property type="project" value="UniProtKB-KW"/>
</dbReference>
<dbReference type="Proteomes" id="UP000267017">
    <property type="component" value="Unassembled WGS sequence"/>
</dbReference>
<proteinExistence type="predicted"/>
<comment type="caution">
    <text evidence="4">The sequence shown here is derived from an EMBL/GenBank/DDBJ whole genome shotgun (WGS) entry which is preliminary data.</text>
</comment>
<evidence type="ECO:0000313" key="5">
    <source>
        <dbReference type="Proteomes" id="UP000267017"/>
    </source>
</evidence>
<name>A0A3P3UEN7_9BACL</name>
<organism evidence="4 5">
    <name type="scientific">Paenibacillus oralis</name>
    <dbReference type="NCBI Taxonomy" id="2490856"/>
    <lineage>
        <taxon>Bacteria</taxon>
        <taxon>Bacillati</taxon>
        <taxon>Bacillota</taxon>
        <taxon>Bacilli</taxon>
        <taxon>Bacillales</taxon>
        <taxon>Paenibacillaceae</taxon>
        <taxon>Paenibacillus</taxon>
    </lineage>
</organism>
<dbReference type="PANTHER" id="PTHR32089">
    <property type="entry name" value="METHYL-ACCEPTING CHEMOTAXIS PROTEIN MCPB"/>
    <property type="match status" value="1"/>
</dbReference>
<keyword evidence="1 2" id="KW-0807">Transducer</keyword>
<dbReference type="AlphaFoldDB" id="A0A3P3UEN7"/>
<dbReference type="Gene3D" id="1.10.287.950">
    <property type="entry name" value="Methyl-accepting chemotaxis protein"/>
    <property type="match status" value="1"/>
</dbReference>
<keyword evidence="5" id="KW-1185">Reference proteome</keyword>
<sequence>MSIALCDREKFIVYSPGKNIDLRIGIGNKISPEEPLMSAMVEDKFLVDDVPAEHYGFEFTGTALPIHDEQGAVIGGLAVQIRRQSELLRLADHIEVALNQVNETMEKAVGRSNTMAELNRQLLTLSQQAGKDVEKTDKVVSIVQNVADQSNLLSLNAAIEAAHAGDKGKGFGIVADEVRKLSRETLDSTRDIRQTLQAIKEMTRRIGDAIGEVSSISQEQALSTKQISDFIEEVREMAVQLNEYARRL</sequence>
<dbReference type="InterPro" id="IPR004089">
    <property type="entry name" value="MCPsignal_dom"/>
</dbReference>
<dbReference type="GO" id="GO:0016020">
    <property type="term" value="C:membrane"/>
    <property type="evidence" value="ECO:0007669"/>
    <property type="project" value="InterPro"/>
</dbReference>
<dbReference type="SUPFAM" id="SSF58104">
    <property type="entry name" value="Methyl-accepting chemotaxis protein (MCP) signaling domain"/>
    <property type="match status" value="1"/>
</dbReference>
<dbReference type="SMART" id="SM00283">
    <property type="entry name" value="MA"/>
    <property type="match status" value="1"/>
</dbReference>
<dbReference type="Pfam" id="PF00015">
    <property type="entry name" value="MCPsignal"/>
    <property type="match status" value="1"/>
</dbReference>
<dbReference type="PANTHER" id="PTHR32089:SF112">
    <property type="entry name" value="LYSOZYME-LIKE PROTEIN-RELATED"/>
    <property type="match status" value="1"/>
</dbReference>
<gene>
    <name evidence="4" type="ORF">EHV15_33310</name>
</gene>
<evidence type="ECO:0000313" key="4">
    <source>
        <dbReference type="EMBL" id="RRJ67909.1"/>
    </source>
</evidence>
<dbReference type="PROSITE" id="PS50111">
    <property type="entry name" value="CHEMOTAXIS_TRANSDUC_2"/>
    <property type="match status" value="1"/>
</dbReference>
<accession>A0A3P3UEN7</accession>
<protein>
    <submittedName>
        <fullName evidence="4">Chemotaxis protein</fullName>
    </submittedName>
</protein>
<reference evidence="4 5" key="1">
    <citation type="submission" date="2018-11" db="EMBL/GenBank/DDBJ databases">
        <title>Genome sequencing of Paenibacillus sp. KCOM 3021 (= ChDC PVNT-B20).</title>
        <authorList>
            <person name="Kook J.-K."/>
            <person name="Park S.-N."/>
            <person name="Lim Y.K."/>
        </authorList>
    </citation>
    <scope>NUCLEOTIDE SEQUENCE [LARGE SCALE GENOMIC DNA]</scope>
    <source>
        <strain evidence="4 5">KCOM 3021</strain>
    </source>
</reference>
<dbReference type="OrthoDB" id="9807021at2"/>
<evidence type="ECO:0000256" key="2">
    <source>
        <dbReference type="PROSITE-ProRule" id="PRU00284"/>
    </source>
</evidence>
<evidence type="ECO:0000259" key="3">
    <source>
        <dbReference type="PROSITE" id="PS50111"/>
    </source>
</evidence>